<dbReference type="RefSeq" id="WP_354694702.1">
    <property type="nucleotide sequence ID" value="NZ_JAZHOG010000004.1"/>
</dbReference>
<proteinExistence type="predicted"/>
<evidence type="ECO:0000313" key="2">
    <source>
        <dbReference type="Proteomes" id="UP001359886"/>
    </source>
</evidence>
<reference evidence="1 2" key="1">
    <citation type="submission" date="2024-02" db="EMBL/GenBank/DDBJ databases">
        <title>A novel Wenzhouxiangellaceae bacterium, isolated from coastal sediments.</title>
        <authorList>
            <person name="Du Z.-J."/>
            <person name="Ye Y.-Q."/>
            <person name="Zhang X.-Y."/>
        </authorList>
    </citation>
    <scope>NUCLEOTIDE SEQUENCE [LARGE SCALE GENOMIC DNA]</scope>
    <source>
        <strain evidence="1 2">CH-27</strain>
    </source>
</reference>
<protein>
    <submittedName>
        <fullName evidence="1">Uncharacterized protein</fullName>
    </submittedName>
</protein>
<evidence type="ECO:0000313" key="1">
    <source>
        <dbReference type="EMBL" id="MEJ8567377.1"/>
    </source>
</evidence>
<keyword evidence="2" id="KW-1185">Reference proteome</keyword>
<accession>A0AAW9R7V0</accession>
<dbReference type="EMBL" id="JAZHOG010000004">
    <property type="protein sequence ID" value="MEJ8567377.1"/>
    <property type="molecule type" value="Genomic_DNA"/>
</dbReference>
<gene>
    <name evidence="1" type="ORF">V3330_07030</name>
</gene>
<name>A0AAW9R7V0_9GAMM</name>
<sequence length="370" mass="42013">MPSSSAAPRRHGTRSSPLPVRLIIALFLLFIGFHASAQEETQPAGDAKPLKLFESETELALEIEAPWRRLIRDRSNEDPYPATLTWTDETGRTQSVPATVERRGLTRQRVCDFPPIRLRIDKTDVKGTTFRGQKSLKMVTHCDKGKRWEQYYVKEYLAYVLYNQVTDLSFRARPLEVRYVEAEGGSSQSGKFAFLIEDDSDVAKRNDLKKIDLFEIDPEQLEPVTASEYALFQLMIGNVDWSSLGGPGSEKCCHNAKLIGTDTQADLVAIPYDFDSSGIVDAHYAAPNDNLPIRYVTQRLFRGFCVHNPTLPAAREKFLGLETQMLEAVQNLPQLSGRSVKVVSRYLEDFFDILKNDRSFEKNVIRKCRK</sequence>
<dbReference type="Proteomes" id="UP001359886">
    <property type="component" value="Unassembled WGS sequence"/>
</dbReference>
<comment type="caution">
    <text evidence="1">The sequence shown here is derived from an EMBL/GenBank/DDBJ whole genome shotgun (WGS) entry which is preliminary data.</text>
</comment>
<organism evidence="1 2">
    <name type="scientific">Elongatibacter sediminis</name>
    <dbReference type="NCBI Taxonomy" id="3119006"/>
    <lineage>
        <taxon>Bacteria</taxon>
        <taxon>Pseudomonadati</taxon>
        <taxon>Pseudomonadota</taxon>
        <taxon>Gammaproteobacteria</taxon>
        <taxon>Chromatiales</taxon>
        <taxon>Wenzhouxiangellaceae</taxon>
        <taxon>Elongatibacter</taxon>
    </lineage>
</organism>
<dbReference type="AlphaFoldDB" id="A0AAW9R7V0"/>